<dbReference type="AlphaFoldDB" id="A0A3S5Y801"/>
<reference evidence="4" key="1">
    <citation type="journal article" date="2010" name="PLoS Genet.">
        <title>The genome of a pathogenic rhodococcus: cooptive virulence underpinned by key gene acquisitions.</title>
        <authorList>
            <person name="Letek M."/>
            <person name="Gonzalez P."/>
            <person name="Macarthur I."/>
            <person name="Rodriguez H."/>
            <person name="Freeman T.C."/>
            <person name="Valero-Rello A."/>
            <person name="Blanco M."/>
            <person name="Buckley T."/>
            <person name="Cherevach I."/>
            <person name="Fahey R."/>
            <person name="Hapeshi A."/>
            <person name="Holdstock J."/>
            <person name="Leadon D."/>
            <person name="Navas J."/>
            <person name="Ocampo A."/>
            <person name="Quail M.A."/>
            <person name="Sanders M."/>
            <person name="Scortti M.M."/>
            <person name="Prescott J.F."/>
            <person name="Fogarty U."/>
            <person name="Meijer W.G."/>
            <person name="Parkhill J."/>
            <person name="Bentley S.D."/>
            <person name="Vazquez-Boland J.A."/>
        </authorList>
    </citation>
    <scope>NUCLEOTIDE SEQUENCE [LARGE SCALE GENOMIC DNA]</scope>
    <source>
        <strain evidence="4 5">103S</strain>
    </source>
</reference>
<dbReference type="PANTHER" id="PTHR30055:SF226">
    <property type="entry name" value="HTH-TYPE TRANSCRIPTIONAL REGULATOR PKSA"/>
    <property type="match status" value="1"/>
</dbReference>
<dbReference type="PROSITE" id="PS50977">
    <property type="entry name" value="HTH_TETR_2"/>
    <property type="match status" value="1"/>
</dbReference>
<dbReference type="InterPro" id="IPR001647">
    <property type="entry name" value="HTH_TetR"/>
</dbReference>
<dbReference type="GO" id="GO:0000976">
    <property type="term" value="F:transcription cis-regulatory region binding"/>
    <property type="evidence" value="ECO:0007669"/>
    <property type="project" value="TreeGrafter"/>
</dbReference>
<evidence type="ECO:0000259" key="3">
    <source>
        <dbReference type="PROSITE" id="PS50977"/>
    </source>
</evidence>
<feature type="domain" description="HTH tetR-type" evidence="3">
    <location>
        <begin position="15"/>
        <end position="75"/>
    </location>
</feature>
<dbReference type="InterPro" id="IPR041478">
    <property type="entry name" value="TetR_C_27"/>
</dbReference>
<dbReference type="Gene3D" id="1.10.10.60">
    <property type="entry name" value="Homeodomain-like"/>
    <property type="match status" value="1"/>
</dbReference>
<dbReference type="InterPro" id="IPR009057">
    <property type="entry name" value="Homeodomain-like_sf"/>
</dbReference>
<name>A0A3S5Y801_RHOH1</name>
<dbReference type="Gene3D" id="1.10.357.10">
    <property type="entry name" value="Tetracycline Repressor, domain 2"/>
    <property type="match status" value="1"/>
</dbReference>
<dbReference type="SUPFAM" id="SSF48498">
    <property type="entry name" value="Tetracyclin repressor-like, C-terminal domain"/>
    <property type="match status" value="1"/>
</dbReference>
<dbReference type="Pfam" id="PF00440">
    <property type="entry name" value="TetR_N"/>
    <property type="match status" value="1"/>
</dbReference>
<proteinExistence type="predicted"/>
<protein>
    <submittedName>
        <fullName evidence="4">TetR family transcriptional regulator</fullName>
    </submittedName>
</protein>
<accession>A0A3S5Y801</accession>
<dbReference type="InterPro" id="IPR036271">
    <property type="entry name" value="Tet_transcr_reg_TetR-rel_C_sf"/>
</dbReference>
<dbReference type="KEGG" id="req:REQ_26440"/>
<organism evidence="4">
    <name type="scientific">Rhodococcus hoagii (strain 103S)</name>
    <name type="common">Rhodococcus equi</name>
    <dbReference type="NCBI Taxonomy" id="685727"/>
    <lineage>
        <taxon>Bacteria</taxon>
        <taxon>Bacillati</taxon>
        <taxon>Actinomycetota</taxon>
        <taxon>Actinomycetes</taxon>
        <taxon>Mycobacteriales</taxon>
        <taxon>Nocardiaceae</taxon>
        <taxon>Prescottella</taxon>
    </lineage>
</organism>
<dbReference type="EMBL" id="FN563149">
    <property type="protein sequence ID" value="CBH48670.1"/>
    <property type="molecule type" value="Genomic_DNA"/>
</dbReference>
<dbReference type="RefSeq" id="WP_013416259.1">
    <property type="nucleotide sequence ID" value="NC_014659.1"/>
</dbReference>
<evidence type="ECO:0000256" key="1">
    <source>
        <dbReference type="ARBA" id="ARBA00023125"/>
    </source>
</evidence>
<dbReference type="Proteomes" id="UP001154400">
    <property type="component" value="Chromosome"/>
</dbReference>
<dbReference type="Pfam" id="PF17935">
    <property type="entry name" value="TetR_C_27"/>
    <property type="match status" value="1"/>
</dbReference>
<dbReference type="GO" id="GO:0003700">
    <property type="term" value="F:DNA-binding transcription factor activity"/>
    <property type="evidence" value="ECO:0007669"/>
    <property type="project" value="TreeGrafter"/>
</dbReference>
<keyword evidence="1 2" id="KW-0238">DNA-binding</keyword>
<evidence type="ECO:0000313" key="4">
    <source>
        <dbReference type="EMBL" id="CBH48670.1"/>
    </source>
</evidence>
<dbReference type="InterPro" id="IPR050109">
    <property type="entry name" value="HTH-type_TetR-like_transc_reg"/>
</dbReference>
<dbReference type="SUPFAM" id="SSF46689">
    <property type="entry name" value="Homeodomain-like"/>
    <property type="match status" value="1"/>
</dbReference>
<evidence type="ECO:0000313" key="5">
    <source>
        <dbReference type="Proteomes" id="UP000006892"/>
    </source>
</evidence>
<evidence type="ECO:0000256" key="2">
    <source>
        <dbReference type="PROSITE-ProRule" id="PRU00335"/>
    </source>
</evidence>
<dbReference type="PANTHER" id="PTHR30055">
    <property type="entry name" value="HTH-TYPE TRANSCRIPTIONAL REGULATOR RUTR"/>
    <property type="match status" value="1"/>
</dbReference>
<gene>
    <name evidence="4" type="ordered locus">REQ_26440</name>
</gene>
<feature type="DNA-binding region" description="H-T-H motif" evidence="2">
    <location>
        <begin position="38"/>
        <end position="57"/>
    </location>
</feature>
<sequence length="203" mass="22381">MPKLTGGTTLAEHKAATRDAMLDAFAVELHQRPWQDLKLQTIAERAGVARTAVYNYFPDRTTLLLAWSEREMTRFMALAARELADRTDPVDRLQVLVKLVLIEFSLQRGVAASVASMLAPEDRHVFFTHLEPLAELFEDLLRDGIDGGVFADADPAATRQLIMACLESQRPELVAGGRTDSAVARTVPFILRALGVREPGVQG</sequence>